<protein>
    <submittedName>
        <fullName evidence="1">ASXL transcriptional regulator 3</fullName>
    </submittedName>
</protein>
<reference evidence="1" key="1">
    <citation type="submission" date="2020-11" db="EMBL/GenBank/DDBJ databases">
        <authorList>
            <person name="Davenport K.M."/>
            <person name="Bickhart D.M."/>
            <person name="Smith T.P.L."/>
            <person name="Murdoch B.M."/>
            <person name="Rosen B.D."/>
        </authorList>
    </citation>
    <scope>NUCLEOTIDE SEQUENCE [LARGE SCALE GENOMIC DNA]</scope>
    <source>
        <strain evidence="1">OAR_USU_Benz2616</strain>
    </source>
</reference>
<evidence type="ECO:0000313" key="1">
    <source>
        <dbReference type="Ensembl" id="ENSOARP00020043393.1"/>
    </source>
</evidence>
<dbReference type="Ensembl" id="ENSOART00020079700.1">
    <property type="protein sequence ID" value="ENSOARP00020043393.1"/>
    <property type="gene ID" value="ENSOARG00020023798.2"/>
</dbReference>
<reference evidence="1" key="3">
    <citation type="submission" date="2025-09" db="UniProtKB">
        <authorList>
            <consortium name="Ensembl"/>
        </authorList>
    </citation>
    <scope>IDENTIFICATION</scope>
</reference>
<name>A0AC11DCB6_SHEEP</name>
<proteinExistence type="predicted"/>
<reference evidence="1" key="2">
    <citation type="submission" date="2025-08" db="UniProtKB">
        <authorList>
            <consortium name="Ensembl"/>
        </authorList>
    </citation>
    <scope>IDENTIFICATION</scope>
</reference>
<organism evidence="1">
    <name type="scientific">Ovis aries</name>
    <name type="common">Sheep</name>
    <dbReference type="NCBI Taxonomy" id="9940"/>
    <lineage>
        <taxon>Eukaryota</taxon>
        <taxon>Metazoa</taxon>
        <taxon>Chordata</taxon>
        <taxon>Craniata</taxon>
        <taxon>Vertebrata</taxon>
        <taxon>Euteleostomi</taxon>
        <taxon>Mammalia</taxon>
        <taxon>Eutheria</taxon>
        <taxon>Laurasiatheria</taxon>
        <taxon>Artiodactyla</taxon>
        <taxon>Ruminantia</taxon>
        <taxon>Pecora</taxon>
        <taxon>Bovidae</taxon>
        <taxon>Caprinae</taxon>
        <taxon>Ovis</taxon>
    </lineage>
</organism>
<gene>
    <name evidence="1" type="primary">ASXL3</name>
</gene>
<sequence>YVPPPARRPAPARAGGDGRFQPKPPPARRAPALCYSAGVGSPGGPSVCVCVCVCVCACARGGAQRLSRGARRPPRPGPPGTLLPVLRSRGSAVPPPPGNFRALGRAPLRSAAPETFVWQLPLPPGPSTPRNSIDNSPCTALEKHPNSPMTAKQILEVIQKEGLKETRPRHGLETALVCMKDLPRMKDLGQLSMMIILEPQLLSCWS</sequence>
<accession>A0AC11DCB6</accession>